<dbReference type="SUPFAM" id="SSF57756">
    <property type="entry name" value="Retrovirus zinc finger-like domains"/>
    <property type="match status" value="1"/>
</dbReference>
<evidence type="ECO:0000313" key="5">
    <source>
        <dbReference type="Proteomes" id="UP000601435"/>
    </source>
</evidence>
<feature type="region of interest" description="Disordered" evidence="2">
    <location>
        <begin position="661"/>
        <end position="763"/>
    </location>
</feature>
<name>A0A812RW83_9DINO</name>
<dbReference type="Gene3D" id="4.10.60.10">
    <property type="entry name" value="Zinc finger, CCHC-type"/>
    <property type="match status" value="1"/>
</dbReference>
<evidence type="ECO:0000256" key="2">
    <source>
        <dbReference type="SAM" id="MobiDB-lite"/>
    </source>
</evidence>
<dbReference type="GO" id="GO:0008270">
    <property type="term" value="F:zinc ion binding"/>
    <property type="evidence" value="ECO:0007669"/>
    <property type="project" value="UniProtKB-KW"/>
</dbReference>
<dbReference type="GO" id="GO:0003676">
    <property type="term" value="F:nucleic acid binding"/>
    <property type="evidence" value="ECO:0007669"/>
    <property type="project" value="InterPro"/>
</dbReference>
<keyword evidence="5" id="KW-1185">Reference proteome</keyword>
<feature type="region of interest" description="Disordered" evidence="2">
    <location>
        <begin position="475"/>
        <end position="503"/>
    </location>
</feature>
<dbReference type="InterPro" id="IPR036875">
    <property type="entry name" value="Znf_CCHC_sf"/>
</dbReference>
<dbReference type="AlphaFoldDB" id="A0A812RW83"/>
<accession>A0A812RW83</accession>
<feature type="compositionally biased region" description="Polar residues" evidence="2">
    <location>
        <begin position="697"/>
        <end position="722"/>
    </location>
</feature>
<reference evidence="4" key="1">
    <citation type="submission" date="2021-02" db="EMBL/GenBank/DDBJ databases">
        <authorList>
            <person name="Dougan E. K."/>
            <person name="Rhodes N."/>
            <person name="Thang M."/>
            <person name="Chan C."/>
        </authorList>
    </citation>
    <scope>NUCLEOTIDE SEQUENCE</scope>
</reference>
<keyword evidence="1" id="KW-0862">Zinc</keyword>
<dbReference type="EMBL" id="CAJNJA010020172">
    <property type="protein sequence ID" value="CAE7456150.1"/>
    <property type="molecule type" value="Genomic_DNA"/>
</dbReference>
<keyword evidence="1" id="KW-0479">Metal-binding</keyword>
<keyword evidence="1" id="KW-0863">Zinc-finger</keyword>
<feature type="domain" description="CCHC-type" evidence="3">
    <location>
        <begin position="302"/>
        <end position="317"/>
    </location>
</feature>
<evidence type="ECO:0000313" key="4">
    <source>
        <dbReference type="EMBL" id="CAE7456150.1"/>
    </source>
</evidence>
<organism evidence="4 5">
    <name type="scientific">Symbiodinium necroappetens</name>
    <dbReference type="NCBI Taxonomy" id="1628268"/>
    <lineage>
        <taxon>Eukaryota</taxon>
        <taxon>Sar</taxon>
        <taxon>Alveolata</taxon>
        <taxon>Dinophyceae</taxon>
        <taxon>Suessiales</taxon>
        <taxon>Symbiodiniaceae</taxon>
        <taxon>Symbiodinium</taxon>
    </lineage>
</organism>
<dbReference type="Proteomes" id="UP000601435">
    <property type="component" value="Unassembled WGS sequence"/>
</dbReference>
<feature type="region of interest" description="Disordered" evidence="2">
    <location>
        <begin position="266"/>
        <end position="289"/>
    </location>
</feature>
<dbReference type="OrthoDB" id="446391at2759"/>
<protein>
    <recommendedName>
        <fullName evidence="3">CCHC-type domain-containing protein</fullName>
    </recommendedName>
</protein>
<comment type="caution">
    <text evidence="4">The sequence shown here is derived from an EMBL/GenBank/DDBJ whole genome shotgun (WGS) entry which is preliminary data.</text>
</comment>
<evidence type="ECO:0000256" key="1">
    <source>
        <dbReference type="PROSITE-ProRule" id="PRU00047"/>
    </source>
</evidence>
<dbReference type="PROSITE" id="PS50158">
    <property type="entry name" value="ZF_CCHC"/>
    <property type="match status" value="1"/>
</dbReference>
<evidence type="ECO:0000259" key="3">
    <source>
        <dbReference type="PROSITE" id="PS50158"/>
    </source>
</evidence>
<gene>
    <name evidence="4" type="ORF">SNEC2469_LOCUS12696</name>
</gene>
<feature type="compositionally biased region" description="Basic residues" evidence="2">
    <location>
        <begin position="277"/>
        <end position="287"/>
    </location>
</feature>
<sequence>MPPKETQAVSAAAPVDSGGFQLPWTAIPKFNPGVTDVTEYSSKLQFLAAMWPPEHLPLLAPRAALLCEGTAFKKVSKIPAEKLKSSDVSGIKLLVSTLGGSWGKTALEEKYDTFEKAIYNTAQKADETNDSYLARHDVHFEELLAQGTTLEEIRAYILLRQSQLSAEDRKKIVVEFFSDLQGQRATRTKTYDANMIEDDVEPELDADYMEALIAEQDPDAMQVQGFEEELEGFFQDTPDLQEALVSYLEARQKLLSKKRSRGFWPASSGKGGFKGSKGQKGRGKGGKGGRDQLLARIARSHCRICGAKGHWKAECPQKNKSSASTEATTTIAEAIGGDLYAATAEPQENDEVLTQVPAAAMSLAEAHVTWEIMNAQGVKAEAHWGNLLDCFLNQLSGAVRDQEELESVPMDQLGETVIRFGKAMKGRTFQDVVQNETDWVSWMLDHMSSSTKMEHVAFLTYVRRYVEEAEATEATLLQTEGSPESRGASAKATAKSRSQPRPEADVWDVISNHETAGSVLQEQVTVLGERLGQMEYELEMAQHLLQPSSILQTAATAVDACSDAFIRAKKTAWDAFQDSQLAYQCPVSEQLDVLEIYAASDSRLSETVRSLAWARQGDLSGRCAPENLRPASLREWQQLTTSDLEGATNRVGGASSYLDLTSTESERATSQEPVPPPASVDFPTPANAPTDVPVARESSNQELDISQPEQELTPQVSMQNPDSLDVSGAPEVERGPAAPSVSTSLTGQEIPMPSEVPAPSSVDASTVPIPESDDGLSVEQVLLTSEIITKADSDGPELLSFSTLETSAFAEGPPLAEDNLPFITEPLECLGEQAFCLEIPMKPKDLCQWSQESSPEQLATVAAAGKRARAEVRVKDLNRAELALFDQAKQKELQCWIHTSAIKPILRRKLNPAQILRSRWILTWKDPEPGESQKRAKARLVVLGFQDPKLVEVMRDAPTLSREGRSVVLQTIASCGFPLSSFDIKTAFLRGKADEANPLAMEPPAELRELLKMPESEVCQLVGNAYGRVDAPLLFYKEFSACMWTMVYVAEMSIF</sequence>
<dbReference type="InterPro" id="IPR001878">
    <property type="entry name" value="Znf_CCHC"/>
</dbReference>
<proteinExistence type="predicted"/>